<dbReference type="InterPro" id="IPR010255">
    <property type="entry name" value="Haem_peroxidase_sf"/>
</dbReference>
<dbReference type="EC" id="1.11.1.21" evidence="10 12"/>
<feature type="cross-link" description="Tryptophyl-tyrosyl-methioninium (Tyr-Met) (with Trp-91)" evidence="12">
    <location>
        <begin position="242"/>
        <end position="268"/>
    </location>
</feature>
<keyword evidence="5 12" id="KW-0408">Iron</keyword>
<sequence length="755" mass="82526">MANESKCPFSQAAGSGTTNRDWWPNQLNLKILHQHSSLSDPMDESFNYSEAFKSLDLAAVKQDLHALMTESQDWWPADFGHYGPLFIRMAWHSAGTYRTGDGRGGAGAGQQRFAPLNSWPDNVSLDKARRLIWPVKQKYGRRISWADLIVLTGNVALESMGFKTFGFSGGRPDVWEPDEDIYWGSEKTWLGGDTRYGKEAQPPGEGVLVAEADKHGTEESRTDNQGRNLENPLAAVQMGLIYVNPEGPEGNPDPVASAKDIRETFGRMAMNDEETVALIAGGHAFGKTHGAGPADNVGAEPEAAGLEEQGLGWKNSFGTGKGPDTITSGLEVTWTSTPTQWSNQYLENLFGFEWELTKSPAGANQWRPKDGAGADTVPDAHDPSKRRAPSMLTSDLALRFDPIYEKISRRFLENPDQLSDAFARAWFKLTHRDMGPLSRYLGPETPAEELLWQDPIPAVDHALVNEADIAALKSKLQASGLSVGQLVSTAWAAASTFRGSDKRGGANGGRLRLAPQKFWQANQPEQLASVLETLEGIQAEFNQAQSGGKKISLADLIVLGGCAGIEQAAKNAGQTLTVPFAPGRMDASQEQTDVDSFGFLEPAADGFRNYAKGRYSLSAEALLIDKAQLLTLTAPEMTVLLGGLRVLNINDRQSPHGVFTSRPEALTNDFFINLLDMSTEWKPVSDTAAEFEGRDRKTGEVKWTGTRVDLVFGSHAQLRALAEVYASSDAQEKFVKDFVAAWDKVMNLDRFDLKV</sequence>
<evidence type="ECO:0000256" key="10">
    <source>
        <dbReference type="ARBA" id="ARBA00067012"/>
    </source>
</evidence>
<dbReference type="FunFam" id="1.10.420.10:FF:000002">
    <property type="entry name" value="Catalase-peroxidase"/>
    <property type="match status" value="1"/>
</dbReference>
<comment type="catalytic activity">
    <reaction evidence="7 12 13">
        <text>2 H2O2 = O2 + 2 H2O</text>
        <dbReference type="Rhea" id="RHEA:20309"/>
        <dbReference type="ChEBI" id="CHEBI:15377"/>
        <dbReference type="ChEBI" id="CHEBI:15379"/>
        <dbReference type="ChEBI" id="CHEBI:16240"/>
        <dbReference type="EC" id="1.11.1.21"/>
    </reaction>
</comment>
<dbReference type="CDD" id="cd00649">
    <property type="entry name" value="catalase_peroxidase_1"/>
    <property type="match status" value="1"/>
</dbReference>
<dbReference type="PRINTS" id="PR00458">
    <property type="entry name" value="PEROXIDASE"/>
</dbReference>
<keyword evidence="2 12" id="KW-0349">Heme</keyword>
<organism evidence="16 17">
    <name type="scientific">Pseudomonas syringae</name>
    <dbReference type="NCBI Taxonomy" id="317"/>
    <lineage>
        <taxon>Bacteria</taxon>
        <taxon>Pseudomonadati</taxon>
        <taxon>Pseudomonadota</taxon>
        <taxon>Gammaproteobacteria</taxon>
        <taxon>Pseudomonadales</taxon>
        <taxon>Pseudomonadaceae</taxon>
        <taxon>Pseudomonas</taxon>
    </lineage>
</organism>
<dbReference type="EMBL" id="LGSI01000050">
    <property type="protein sequence ID" value="OCR23808.1"/>
    <property type="molecule type" value="Genomic_DNA"/>
</dbReference>
<feature type="compositionally biased region" description="Basic and acidic residues" evidence="14">
    <location>
        <begin position="367"/>
        <end position="385"/>
    </location>
</feature>
<comment type="catalytic activity">
    <reaction evidence="8 12 13">
        <text>H2O2 + AH2 = A + 2 H2O</text>
        <dbReference type="Rhea" id="RHEA:30275"/>
        <dbReference type="ChEBI" id="CHEBI:13193"/>
        <dbReference type="ChEBI" id="CHEBI:15377"/>
        <dbReference type="ChEBI" id="CHEBI:16240"/>
        <dbReference type="ChEBI" id="CHEBI:17499"/>
        <dbReference type="EC" id="1.11.1.21"/>
    </reaction>
</comment>
<dbReference type="CDD" id="cd08200">
    <property type="entry name" value="catalase_peroxidase_2"/>
    <property type="match status" value="1"/>
</dbReference>
<dbReference type="PANTHER" id="PTHR30555">
    <property type="entry name" value="HYDROPEROXIDASE I, BIFUNCTIONAL CATALASE-PEROXIDASE"/>
    <property type="match status" value="1"/>
</dbReference>
<feature type="region of interest" description="Disordered" evidence="14">
    <location>
        <begin position="363"/>
        <end position="388"/>
    </location>
</feature>
<comment type="function">
    <text evidence="12">Bifunctional enzyme with both catalase and broad-spectrum peroxidase activity.</text>
</comment>
<reference evidence="16 17" key="1">
    <citation type="submission" date="2015-07" db="EMBL/GenBank/DDBJ databases">
        <title>Draft genome sequence of a diazotrophic, plant growth-promoting rhizobacterium of the Pseudomonas syringae complex.</title>
        <authorList>
            <person name="Patten C.L."/>
            <person name="Jeong H."/>
        </authorList>
    </citation>
    <scope>NUCLEOTIDE SEQUENCE [LARGE SCALE GENOMIC DNA]</scope>
    <source>
        <strain evidence="16 17">GR12-2</strain>
    </source>
</reference>
<dbReference type="PRINTS" id="PR00460">
    <property type="entry name" value="BPEROXIDASE"/>
</dbReference>
<dbReference type="GO" id="GO:0046872">
    <property type="term" value="F:metal ion binding"/>
    <property type="evidence" value="ECO:0007669"/>
    <property type="project" value="UniProtKB-KW"/>
</dbReference>
<feature type="domain" description="Plant heme peroxidase family profile" evidence="15">
    <location>
        <begin position="125"/>
        <end position="448"/>
    </location>
</feature>
<name>A0A1C7Z5P9_PSESX</name>
<feature type="binding site" description="axial binding residue" evidence="12">
    <location>
        <position position="283"/>
    </location>
    <ligand>
        <name>heme b</name>
        <dbReference type="ChEBI" id="CHEBI:60344"/>
    </ligand>
    <ligandPart>
        <name>Fe</name>
        <dbReference type="ChEBI" id="CHEBI:18248"/>
    </ligandPart>
</feature>
<dbReference type="GO" id="GO:0042744">
    <property type="term" value="P:hydrogen peroxide catabolic process"/>
    <property type="evidence" value="ECO:0007669"/>
    <property type="project" value="UniProtKB-KW"/>
</dbReference>
<keyword evidence="6 12" id="KW-0376">Hydrogen peroxide</keyword>
<dbReference type="OrthoDB" id="9759743at2"/>
<comment type="caution">
    <text evidence="12">Lacks conserved residue(s) required for the propagation of feature annotation.</text>
</comment>
<evidence type="ECO:0000256" key="9">
    <source>
        <dbReference type="ARBA" id="ARBA00060838"/>
    </source>
</evidence>
<dbReference type="NCBIfam" id="TIGR00198">
    <property type="entry name" value="cat_per_HPI"/>
    <property type="match status" value="1"/>
</dbReference>
<evidence type="ECO:0000256" key="8">
    <source>
        <dbReference type="ARBA" id="ARBA00051651"/>
    </source>
</evidence>
<dbReference type="InterPro" id="IPR002016">
    <property type="entry name" value="Haem_peroxidase"/>
</dbReference>
<keyword evidence="4 12" id="KW-0560">Oxidoreductase</keyword>
<evidence type="ECO:0000259" key="15">
    <source>
        <dbReference type="PROSITE" id="PS50873"/>
    </source>
</evidence>
<dbReference type="HAMAP" id="MF_01961">
    <property type="entry name" value="Catal_peroxid"/>
    <property type="match status" value="1"/>
</dbReference>
<dbReference type="InterPro" id="IPR000763">
    <property type="entry name" value="Catalase_peroxidase"/>
</dbReference>
<dbReference type="Pfam" id="PF00141">
    <property type="entry name" value="peroxidase"/>
    <property type="match status" value="2"/>
</dbReference>
<evidence type="ECO:0000256" key="5">
    <source>
        <dbReference type="ARBA" id="ARBA00023004"/>
    </source>
</evidence>
<evidence type="ECO:0000256" key="3">
    <source>
        <dbReference type="ARBA" id="ARBA00022723"/>
    </source>
</evidence>
<dbReference type="SUPFAM" id="SSF48113">
    <property type="entry name" value="Heme-dependent peroxidases"/>
    <property type="match status" value="2"/>
</dbReference>
<feature type="active site" description="Proton acceptor" evidence="12">
    <location>
        <position position="92"/>
    </location>
</feature>
<evidence type="ECO:0000256" key="7">
    <source>
        <dbReference type="ARBA" id="ARBA00049145"/>
    </source>
</evidence>
<dbReference type="GO" id="GO:0070301">
    <property type="term" value="P:cellular response to hydrogen peroxide"/>
    <property type="evidence" value="ECO:0007669"/>
    <property type="project" value="TreeGrafter"/>
</dbReference>
<comment type="cofactor">
    <cofactor evidence="12">
        <name>heme b</name>
        <dbReference type="ChEBI" id="CHEBI:60344"/>
    </cofactor>
    <text evidence="12">Binds 1 heme b (iron(II)-protoporphyrin IX) group per dimer.</text>
</comment>
<dbReference type="FunFam" id="1.10.520.10:FF:000002">
    <property type="entry name" value="Catalase-peroxidase"/>
    <property type="match status" value="1"/>
</dbReference>
<keyword evidence="1 12" id="KW-0575">Peroxidase</keyword>
<evidence type="ECO:0000256" key="4">
    <source>
        <dbReference type="ARBA" id="ARBA00023002"/>
    </source>
</evidence>
<dbReference type="PANTHER" id="PTHR30555:SF0">
    <property type="entry name" value="CATALASE-PEROXIDASE"/>
    <property type="match status" value="1"/>
</dbReference>
<evidence type="ECO:0000256" key="1">
    <source>
        <dbReference type="ARBA" id="ARBA00022559"/>
    </source>
</evidence>
<feature type="site" description="Transition state stabilizer" evidence="12">
    <location>
        <position position="88"/>
    </location>
</feature>
<evidence type="ECO:0000256" key="6">
    <source>
        <dbReference type="ARBA" id="ARBA00023324"/>
    </source>
</evidence>
<accession>A0A1C7Z5P9</accession>
<dbReference type="NCBIfam" id="NF011635">
    <property type="entry name" value="PRK15061.1"/>
    <property type="match status" value="1"/>
</dbReference>
<evidence type="ECO:0000256" key="12">
    <source>
        <dbReference type="HAMAP-Rule" id="MF_01961"/>
    </source>
</evidence>
<evidence type="ECO:0000256" key="14">
    <source>
        <dbReference type="SAM" id="MobiDB-lite"/>
    </source>
</evidence>
<gene>
    <name evidence="12" type="primary">katG</name>
    <name evidence="16" type="ORF">AFK24_15785</name>
</gene>
<comment type="caution">
    <text evidence="16">The sequence shown here is derived from an EMBL/GenBank/DDBJ whole genome shotgun (WGS) entry which is preliminary data.</text>
</comment>
<proteinExistence type="inferred from homology"/>
<dbReference type="PROSITE" id="PS50873">
    <property type="entry name" value="PEROXIDASE_4"/>
    <property type="match status" value="1"/>
</dbReference>
<protein>
    <recommendedName>
        <fullName evidence="11 12">Catalase-peroxidase</fullName>
        <shortName evidence="12">CP</shortName>
        <ecNumber evidence="10 12">1.11.1.21</ecNumber>
    </recommendedName>
    <alternativeName>
        <fullName evidence="12">Peroxidase/catalase</fullName>
    </alternativeName>
</protein>
<dbReference type="InterPro" id="IPR019794">
    <property type="entry name" value="Peroxidases_AS"/>
</dbReference>
<dbReference type="InterPro" id="IPR019793">
    <property type="entry name" value="Peroxidases_heam-ligand_BS"/>
</dbReference>
<dbReference type="GO" id="GO:0020037">
    <property type="term" value="F:heme binding"/>
    <property type="evidence" value="ECO:0007669"/>
    <property type="project" value="InterPro"/>
</dbReference>
<dbReference type="GO" id="GO:0005829">
    <property type="term" value="C:cytosol"/>
    <property type="evidence" value="ECO:0007669"/>
    <property type="project" value="UniProtKB-ARBA"/>
</dbReference>
<keyword evidence="3 12" id="KW-0479">Metal-binding</keyword>
<comment type="subunit">
    <text evidence="12">Homodimer or homotetramer.</text>
</comment>
<evidence type="ECO:0000256" key="13">
    <source>
        <dbReference type="RuleBase" id="RU003451"/>
    </source>
</evidence>
<evidence type="ECO:0000313" key="16">
    <source>
        <dbReference type="EMBL" id="OCR23808.1"/>
    </source>
</evidence>
<evidence type="ECO:0000256" key="11">
    <source>
        <dbReference type="ARBA" id="ARBA00074141"/>
    </source>
</evidence>
<evidence type="ECO:0000313" key="17">
    <source>
        <dbReference type="Proteomes" id="UP000093104"/>
    </source>
</evidence>
<dbReference type="Proteomes" id="UP000093104">
    <property type="component" value="Unassembled WGS sequence"/>
</dbReference>
<dbReference type="AlphaFoldDB" id="A0A1C7Z5P9"/>
<dbReference type="PROSITE" id="PS00435">
    <property type="entry name" value="PEROXIDASE_1"/>
    <property type="match status" value="1"/>
</dbReference>
<dbReference type="GO" id="GO:0004096">
    <property type="term" value="F:catalase activity"/>
    <property type="evidence" value="ECO:0007669"/>
    <property type="project" value="UniProtKB-UniRule"/>
</dbReference>
<dbReference type="FunFam" id="1.10.420.10:FF:000004">
    <property type="entry name" value="Catalase-peroxidase"/>
    <property type="match status" value="1"/>
</dbReference>
<dbReference type="PROSITE" id="PS00436">
    <property type="entry name" value="PEROXIDASE_2"/>
    <property type="match status" value="1"/>
</dbReference>
<comment type="PTM">
    <text evidence="12">Formation of the three residue Trp-Tyr-Met cross-link is important for the catalase, but not the peroxidase activity of the enzyme.</text>
</comment>
<comment type="similarity">
    <text evidence="9 12 13">Belongs to the peroxidase family. Peroxidase/catalase subfamily.</text>
</comment>
<evidence type="ECO:0000256" key="2">
    <source>
        <dbReference type="ARBA" id="ARBA00022617"/>
    </source>
</evidence>
<dbReference type="PATRIC" id="fig|317.243.peg.4938"/>
<dbReference type="Gene3D" id="1.10.420.10">
    <property type="entry name" value="Peroxidase, domain 2"/>
    <property type="match status" value="2"/>
</dbReference>
<dbReference type="Gene3D" id="1.10.520.10">
    <property type="match status" value="2"/>
</dbReference>